<dbReference type="Proteomes" id="UP000662572">
    <property type="component" value="Unassembled WGS sequence"/>
</dbReference>
<organism evidence="3 4">
    <name type="scientific">Asticcacaulis endophyticus</name>
    <dbReference type="NCBI Taxonomy" id="1395890"/>
    <lineage>
        <taxon>Bacteria</taxon>
        <taxon>Pseudomonadati</taxon>
        <taxon>Pseudomonadota</taxon>
        <taxon>Alphaproteobacteria</taxon>
        <taxon>Caulobacterales</taxon>
        <taxon>Caulobacteraceae</taxon>
        <taxon>Asticcacaulis</taxon>
    </lineage>
</organism>
<dbReference type="InterPro" id="IPR045497">
    <property type="entry name" value="DUF6438"/>
</dbReference>
<name>A0A918UR16_9CAUL</name>
<proteinExistence type="predicted"/>
<sequence length="169" mass="18055">MIKLMAVMGVAALVLGGCAAMPMGGATPDATETLSVSVGPCFGFCPVYKVSVTPQGLVSYDGERHTAVLGTRTLDKGPRGYRAVSQKLSAFKPTRGQTADTQCEQRISDQQHYRIAWTATDGTETVLQHDKGCRSPANDQLNKVLESLPQTLGISDWAKQETRPGVSRG</sequence>
<feature type="chain" id="PRO_5036862320" description="DUF6438 domain-containing protein" evidence="1">
    <location>
        <begin position="20"/>
        <end position="169"/>
    </location>
</feature>
<evidence type="ECO:0000313" key="4">
    <source>
        <dbReference type="Proteomes" id="UP000662572"/>
    </source>
</evidence>
<dbReference type="AlphaFoldDB" id="A0A918UR16"/>
<dbReference type="PROSITE" id="PS51257">
    <property type="entry name" value="PROKAR_LIPOPROTEIN"/>
    <property type="match status" value="1"/>
</dbReference>
<evidence type="ECO:0000259" key="2">
    <source>
        <dbReference type="Pfam" id="PF20033"/>
    </source>
</evidence>
<keyword evidence="1" id="KW-0732">Signal</keyword>
<reference evidence="3" key="1">
    <citation type="journal article" date="2014" name="Int. J. Syst. Evol. Microbiol.">
        <title>Complete genome sequence of Corynebacterium casei LMG S-19264T (=DSM 44701T), isolated from a smear-ripened cheese.</title>
        <authorList>
            <consortium name="US DOE Joint Genome Institute (JGI-PGF)"/>
            <person name="Walter F."/>
            <person name="Albersmeier A."/>
            <person name="Kalinowski J."/>
            <person name="Ruckert C."/>
        </authorList>
    </citation>
    <scope>NUCLEOTIDE SEQUENCE</scope>
    <source>
        <strain evidence="3">KCTC 32296</strain>
    </source>
</reference>
<gene>
    <name evidence="3" type="ORF">GCM10011273_11540</name>
</gene>
<dbReference type="Pfam" id="PF20033">
    <property type="entry name" value="DUF6438"/>
    <property type="match status" value="1"/>
</dbReference>
<keyword evidence="4" id="KW-1185">Reference proteome</keyword>
<dbReference type="EMBL" id="BMZB01000001">
    <property type="protein sequence ID" value="GGZ27545.1"/>
    <property type="molecule type" value="Genomic_DNA"/>
</dbReference>
<dbReference type="RefSeq" id="WP_229807576.1">
    <property type="nucleotide sequence ID" value="NZ_BMZB01000001.1"/>
</dbReference>
<feature type="signal peptide" evidence="1">
    <location>
        <begin position="1"/>
        <end position="19"/>
    </location>
</feature>
<evidence type="ECO:0000256" key="1">
    <source>
        <dbReference type="SAM" id="SignalP"/>
    </source>
</evidence>
<comment type="caution">
    <text evidence="3">The sequence shown here is derived from an EMBL/GenBank/DDBJ whole genome shotgun (WGS) entry which is preliminary data.</text>
</comment>
<reference evidence="3" key="2">
    <citation type="submission" date="2020-09" db="EMBL/GenBank/DDBJ databases">
        <authorList>
            <person name="Sun Q."/>
            <person name="Kim S."/>
        </authorList>
    </citation>
    <scope>NUCLEOTIDE SEQUENCE</scope>
    <source>
        <strain evidence="3">KCTC 32296</strain>
    </source>
</reference>
<accession>A0A918UR16</accession>
<protein>
    <recommendedName>
        <fullName evidence="2">DUF6438 domain-containing protein</fullName>
    </recommendedName>
</protein>
<evidence type="ECO:0000313" key="3">
    <source>
        <dbReference type="EMBL" id="GGZ27545.1"/>
    </source>
</evidence>
<feature type="domain" description="DUF6438" evidence="2">
    <location>
        <begin position="33"/>
        <end position="147"/>
    </location>
</feature>